<dbReference type="PATRIC" id="fig|81857.3.peg.236"/>
<dbReference type="Proteomes" id="UP000051645">
    <property type="component" value="Unassembled WGS sequence"/>
</dbReference>
<evidence type="ECO:0000313" key="8">
    <source>
        <dbReference type="EMBL" id="KRN29347.1"/>
    </source>
</evidence>
<comment type="function">
    <text evidence="5">Involved in formation and maintenance of cell shape.</text>
</comment>
<dbReference type="Pfam" id="PF04085">
    <property type="entry name" value="MreC"/>
    <property type="match status" value="1"/>
</dbReference>
<name>A0A0R2G9U2_9LACO</name>
<reference evidence="10 11" key="1">
    <citation type="journal article" date="2015" name="Genome Announc.">
        <title>Expanding the biotechnology potential of lactobacilli through comparative genomics of 213 strains and associated genera.</title>
        <authorList>
            <person name="Sun Z."/>
            <person name="Harris H.M."/>
            <person name="McCann A."/>
            <person name="Guo C."/>
            <person name="Argimon S."/>
            <person name="Zhang W."/>
            <person name="Yang X."/>
            <person name="Jeffery I.B."/>
            <person name="Cooney J.C."/>
            <person name="Kagawa T.F."/>
            <person name="Liu W."/>
            <person name="Song Y."/>
            <person name="Salvetti E."/>
            <person name="Wrobel A."/>
            <person name="Rasinkangas P."/>
            <person name="Parkhill J."/>
            <person name="Rea M.C."/>
            <person name="O'Sullivan O."/>
            <person name="Ritari J."/>
            <person name="Douillard F.P."/>
            <person name="Paul Ross R."/>
            <person name="Yang R."/>
            <person name="Briner A.E."/>
            <person name="Felis G.E."/>
            <person name="de Vos W.M."/>
            <person name="Barrangou R."/>
            <person name="Klaenhammer T.R."/>
            <person name="Caufield P.W."/>
            <person name="Cui Y."/>
            <person name="Zhang H."/>
            <person name="O'Toole P.W."/>
        </authorList>
    </citation>
    <scope>NUCLEOTIDE SEQUENCE [LARGE SCALE GENOMIC DNA]</scope>
    <source>
        <strain evidence="8 11">ATCC BAA-66</strain>
        <strain evidence="9 10">DSM 13344</strain>
    </source>
</reference>
<dbReference type="EMBL" id="JQAT01000001">
    <property type="protein sequence ID" value="KRN29347.1"/>
    <property type="molecule type" value="Genomic_DNA"/>
</dbReference>
<dbReference type="InterPro" id="IPR042175">
    <property type="entry name" value="Cell/Rod_MreC_2"/>
</dbReference>
<evidence type="ECO:0000256" key="6">
    <source>
        <dbReference type="SAM" id="Coils"/>
    </source>
</evidence>
<evidence type="ECO:0000256" key="2">
    <source>
        <dbReference type="ARBA" id="ARBA00013855"/>
    </source>
</evidence>
<keyword evidence="6" id="KW-0175">Coiled coil</keyword>
<evidence type="ECO:0000256" key="4">
    <source>
        <dbReference type="ARBA" id="ARBA00032089"/>
    </source>
</evidence>
<dbReference type="STRING" id="81857.IV38_GL000230"/>
<dbReference type="PANTHER" id="PTHR34138">
    <property type="entry name" value="CELL SHAPE-DETERMINING PROTEIN MREC"/>
    <property type="match status" value="1"/>
</dbReference>
<dbReference type="PANTHER" id="PTHR34138:SF1">
    <property type="entry name" value="CELL SHAPE-DETERMINING PROTEIN MREC"/>
    <property type="match status" value="1"/>
</dbReference>
<dbReference type="PIRSF" id="PIRSF038471">
    <property type="entry name" value="MreC"/>
    <property type="match status" value="1"/>
</dbReference>
<dbReference type="Gene3D" id="2.40.10.340">
    <property type="entry name" value="Rod shape-determining protein MreC, domain 1"/>
    <property type="match status" value="1"/>
</dbReference>
<comment type="similarity">
    <text evidence="1 5">Belongs to the MreC family.</text>
</comment>
<dbReference type="GO" id="GO:0008360">
    <property type="term" value="P:regulation of cell shape"/>
    <property type="evidence" value="ECO:0007669"/>
    <property type="project" value="UniProtKB-KW"/>
</dbReference>
<dbReference type="InterPro" id="IPR007221">
    <property type="entry name" value="MreC"/>
</dbReference>
<dbReference type="InterPro" id="IPR055342">
    <property type="entry name" value="MreC_beta-barrel_core"/>
</dbReference>
<protein>
    <recommendedName>
        <fullName evidence="2 5">Cell shape-determining protein MreC</fullName>
    </recommendedName>
    <alternativeName>
        <fullName evidence="4 5">Cell shape protein MreC</fullName>
    </alternativeName>
</protein>
<organism evidence="9 10">
    <name type="scientific">Lactobacillus selangorensis</name>
    <dbReference type="NCBI Taxonomy" id="81857"/>
    <lineage>
        <taxon>Bacteria</taxon>
        <taxon>Bacillati</taxon>
        <taxon>Bacillota</taxon>
        <taxon>Bacilli</taxon>
        <taxon>Lactobacillales</taxon>
        <taxon>Lactobacillaceae</taxon>
        <taxon>Lactobacillus</taxon>
    </lineage>
</organism>
<feature type="coiled-coil region" evidence="6">
    <location>
        <begin position="72"/>
        <end position="109"/>
    </location>
</feature>
<sequence length="286" mass="31174">MQKFFSNKKLIVLLIAVIVAISMIAVTLGVRNRRESPSLVQQFGNDMVGFADRVIAVPANGLQKGTESFSNLFNTYEENEKLKKQLDQLAQTKVTAQTLRTENKELKKQLKLNDTLTDYTQISAAVLSRSPDNWQNQVVINKGSVSGVAKNMPVMSGSGLIGRVVEVNKSNSKVELISTTNKNSDKFAAEVTTKDGKRVNGIISGYDANSKELIMSQLNTNKGIKKGDKVTTSGLGGRTPKGLFIGTVQTIKKDDYGLASSIYLKPATDLNNFTVVTVIHREMGGQ</sequence>
<dbReference type="Gene3D" id="1.20.5.490">
    <property type="entry name" value="Single helix bin"/>
    <property type="match status" value="1"/>
</dbReference>
<evidence type="ECO:0000313" key="10">
    <source>
        <dbReference type="Proteomes" id="UP000051645"/>
    </source>
</evidence>
<evidence type="ECO:0000259" key="7">
    <source>
        <dbReference type="Pfam" id="PF04085"/>
    </source>
</evidence>
<keyword evidence="3 5" id="KW-0133">Cell shape</keyword>
<accession>A0A0R2G9U2</accession>
<evidence type="ECO:0000313" key="11">
    <source>
        <dbReference type="Proteomes" id="UP000051751"/>
    </source>
</evidence>
<keyword evidence="10" id="KW-1185">Reference proteome</keyword>
<dbReference type="EMBL" id="JQAZ01000001">
    <property type="protein sequence ID" value="KRN34124.1"/>
    <property type="molecule type" value="Genomic_DNA"/>
</dbReference>
<gene>
    <name evidence="8" type="ORF">IV38_GL000230</name>
    <name evidence="9" type="ORF">IV40_GL000439</name>
</gene>
<comment type="caution">
    <text evidence="9">The sequence shown here is derived from an EMBL/GenBank/DDBJ whole genome shotgun (WGS) entry which is preliminary data.</text>
</comment>
<evidence type="ECO:0000313" key="9">
    <source>
        <dbReference type="EMBL" id="KRN34124.1"/>
    </source>
</evidence>
<dbReference type="Proteomes" id="UP000051751">
    <property type="component" value="Unassembled WGS sequence"/>
</dbReference>
<evidence type="ECO:0000256" key="3">
    <source>
        <dbReference type="ARBA" id="ARBA00022960"/>
    </source>
</evidence>
<feature type="domain" description="Rod shape-determining protein MreC beta-barrel core" evidence="7">
    <location>
        <begin position="126"/>
        <end position="279"/>
    </location>
</feature>
<evidence type="ECO:0000256" key="1">
    <source>
        <dbReference type="ARBA" id="ARBA00009369"/>
    </source>
</evidence>
<proteinExistence type="inferred from homology"/>
<dbReference type="OrthoDB" id="9792313at2"/>
<dbReference type="GO" id="GO:0005886">
    <property type="term" value="C:plasma membrane"/>
    <property type="evidence" value="ECO:0007669"/>
    <property type="project" value="TreeGrafter"/>
</dbReference>
<dbReference type="RefSeq" id="WP_057768717.1">
    <property type="nucleotide sequence ID" value="NZ_JQAT01000001.1"/>
</dbReference>
<dbReference type="Gene3D" id="2.40.10.350">
    <property type="entry name" value="Rod shape-determining protein MreC, domain 2"/>
    <property type="match status" value="1"/>
</dbReference>
<dbReference type="InterPro" id="IPR042177">
    <property type="entry name" value="Cell/Rod_1"/>
</dbReference>
<evidence type="ECO:0000256" key="5">
    <source>
        <dbReference type="PIRNR" id="PIRNR038471"/>
    </source>
</evidence>
<dbReference type="AlphaFoldDB" id="A0A0R2G9U2"/>
<dbReference type="NCBIfam" id="TIGR00219">
    <property type="entry name" value="mreC"/>
    <property type="match status" value="1"/>
</dbReference>